<sequence>MICFGYDWLGRAFAAENPEKGNHILMFESGTGEVFNIEGDIISFHNDELVRYGDVSLAEGFFSEWQKETGLSVKYNKCASYKIPLFLNGKDEIDNLYVEDIDVSWDIFAQILNKIRGR</sequence>
<evidence type="ECO:0000313" key="2">
    <source>
        <dbReference type="Proteomes" id="UP000247814"/>
    </source>
</evidence>
<evidence type="ECO:0000313" key="1">
    <source>
        <dbReference type="EMBL" id="PYD80455.1"/>
    </source>
</evidence>
<reference evidence="1 2" key="1">
    <citation type="submission" date="2017-07" db="EMBL/GenBank/DDBJ databases">
        <title>A draft genome sequence of Komagataeibacter sucrofermentans LMG 18788.</title>
        <authorList>
            <person name="Skraban J."/>
            <person name="Cleenwerck I."/>
            <person name="Vandamme P."/>
            <person name="Trcek J."/>
        </authorList>
    </citation>
    <scope>NUCLEOTIDE SEQUENCE [LARGE SCALE GENOMIC DNA]</scope>
    <source>
        <strain evidence="1 2">LMG 18788</strain>
    </source>
</reference>
<proteinExistence type="predicted"/>
<keyword evidence="2" id="KW-1185">Reference proteome</keyword>
<evidence type="ECO:0008006" key="3">
    <source>
        <dbReference type="Google" id="ProtNLM"/>
    </source>
</evidence>
<dbReference type="Proteomes" id="UP000247814">
    <property type="component" value="Unassembled WGS sequence"/>
</dbReference>
<organism evidence="1 2">
    <name type="scientific">Komagataeibacter sucrofermentans</name>
    <dbReference type="NCBI Taxonomy" id="1053551"/>
    <lineage>
        <taxon>Bacteria</taxon>
        <taxon>Pseudomonadati</taxon>
        <taxon>Pseudomonadota</taxon>
        <taxon>Alphaproteobacteria</taxon>
        <taxon>Acetobacterales</taxon>
        <taxon>Acetobacteraceae</taxon>
        <taxon>Komagataeibacter</taxon>
    </lineage>
</organism>
<dbReference type="AlphaFoldDB" id="A0A318QN28"/>
<protein>
    <recommendedName>
        <fullName evidence="3">T6SS immunity protein Tdi1 C-terminal domain-containing protein</fullName>
    </recommendedName>
</protein>
<name>A0A318QN28_9PROT</name>
<comment type="caution">
    <text evidence="1">The sequence shown here is derived from an EMBL/GenBank/DDBJ whole genome shotgun (WGS) entry which is preliminary data.</text>
</comment>
<dbReference type="EMBL" id="NKUA01000003">
    <property type="protein sequence ID" value="PYD80455.1"/>
    <property type="molecule type" value="Genomic_DNA"/>
</dbReference>
<gene>
    <name evidence="1" type="ORF">CFR77_03430</name>
</gene>
<accession>A0A318QN28</accession>